<dbReference type="InterPro" id="IPR021858">
    <property type="entry name" value="Fun_TF"/>
</dbReference>
<comment type="caution">
    <text evidence="1">The sequence shown here is derived from an EMBL/GenBank/DDBJ whole genome shotgun (WGS) entry which is preliminary data.</text>
</comment>
<dbReference type="EMBL" id="WVTA01000003">
    <property type="protein sequence ID" value="KAK3215216.1"/>
    <property type="molecule type" value="Genomic_DNA"/>
</dbReference>
<sequence length="298" mass="33846">MYYTTSTYETVAHGETDINVWRKVVPEEAVLHDFLMDGLLALSAFHFASQNPNLQWQYTEIGIQYQSSGLQKYRYALERVTGDNSAALFAFSMIINVLALALPNVYPGSTASSHAEGLMSMLDLVRGVGLMYHDNEMRSIASRRADFSGLFQSVYRDTQDFTLREDVVHALQKLRERADSIAEFVGSEQKRAYTAGISSLEEAFKRTCAARHIGSAIAWPATMHDEELLKLYKDNDPMAQFIFLHYGVLLLYAQDRWWGKVTGIKLVEHLSSALHNIDPAWMNWTQWARDIANSDFGR</sequence>
<name>A0AAN6M6W8_9PLEO</name>
<dbReference type="GO" id="GO:0001228">
    <property type="term" value="F:DNA-binding transcription activator activity, RNA polymerase II-specific"/>
    <property type="evidence" value="ECO:0007669"/>
    <property type="project" value="TreeGrafter"/>
</dbReference>
<proteinExistence type="predicted"/>
<evidence type="ECO:0000313" key="2">
    <source>
        <dbReference type="Proteomes" id="UP001280581"/>
    </source>
</evidence>
<dbReference type="Pfam" id="PF11951">
    <property type="entry name" value="Fungal_trans_2"/>
    <property type="match status" value="1"/>
</dbReference>
<gene>
    <name evidence="1" type="ORF">GRF29_19g2575209</name>
</gene>
<dbReference type="PANTHER" id="PTHR47784:SF5">
    <property type="entry name" value="STEROL UPTAKE CONTROL PROTEIN 2"/>
    <property type="match status" value="1"/>
</dbReference>
<reference evidence="1 2" key="1">
    <citation type="submission" date="2021-02" db="EMBL/GenBank/DDBJ databases">
        <title>Genome assembly of Pseudopithomyces chartarum.</title>
        <authorList>
            <person name="Jauregui R."/>
            <person name="Singh J."/>
            <person name="Voisey C."/>
        </authorList>
    </citation>
    <scope>NUCLEOTIDE SEQUENCE [LARGE SCALE GENOMIC DNA]</scope>
    <source>
        <strain evidence="1 2">AGR01</strain>
    </source>
</reference>
<protein>
    <submittedName>
        <fullName evidence="1">Uncharacterized protein</fullName>
    </submittedName>
</protein>
<accession>A0AAN6M6W8</accession>
<evidence type="ECO:0000313" key="1">
    <source>
        <dbReference type="EMBL" id="KAK3215216.1"/>
    </source>
</evidence>
<organism evidence="1 2">
    <name type="scientific">Pseudopithomyces chartarum</name>
    <dbReference type="NCBI Taxonomy" id="1892770"/>
    <lineage>
        <taxon>Eukaryota</taxon>
        <taxon>Fungi</taxon>
        <taxon>Dikarya</taxon>
        <taxon>Ascomycota</taxon>
        <taxon>Pezizomycotina</taxon>
        <taxon>Dothideomycetes</taxon>
        <taxon>Pleosporomycetidae</taxon>
        <taxon>Pleosporales</taxon>
        <taxon>Massarineae</taxon>
        <taxon>Didymosphaeriaceae</taxon>
        <taxon>Pseudopithomyces</taxon>
    </lineage>
</organism>
<dbReference type="InterPro" id="IPR053157">
    <property type="entry name" value="Sterol_Uptake_Regulator"/>
</dbReference>
<dbReference type="PANTHER" id="PTHR47784">
    <property type="entry name" value="STEROL UPTAKE CONTROL PROTEIN 2"/>
    <property type="match status" value="1"/>
</dbReference>
<keyword evidence="2" id="KW-1185">Reference proteome</keyword>
<dbReference type="Proteomes" id="UP001280581">
    <property type="component" value="Unassembled WGS sequence"/>
</dbReference>
<dbReference type="AlphaFoldDB" id="A0AAN6M6W8"/>